<accession>Q1IMB5</accession>
<feature type="transmembrane region" description="Helical" evidence="1">
    <location>
        <begin position="43"/>
        <end position="63"/>
    </location>
</feature>
<dbReference type="eggNOG" id="ENOG5032XVH">
    <property type="taxonomic scope" value="Bacteria"/>
</dbReference>
<reference evidence="2 3" key="1">
    <citation type="journal article" date="2009" name="Appl. Environ. Microbiol.">
        <title>Three genomes from the phylum Acidobacteria provide insight into the lifestyles of these microorganisms in soils.</title>
        <authorList>
            <person name="Ward N.L."/>
            <person name="Challacombe J.F."/>
            <person name="Janssen P.H."/>
            <person name="Henrissat B."/>
            <person name="Coutinho P.M."/>
            <person name="Wu M."/>
            <person name="Xie G."/>
            <person name="Haft D.H."/>
            <person name="Sait M."/>
            <person name="Badger J."/>
            <person name="Barabote R.D."/>
            <person name="Bradley B."/>
            <person name="Brettin T.S."/>
            <person name="Brinkac L.M."/>
            <person name="Bruce D."/>
            <person name="Creasy T."/>
            <person name="Daugherty S.C."/>
            <person name="Davidsen T.M."/>
            <person name="DeBoy R.T."/>
            <person name="Detter J.C."/>
            <person name="Dodson R.J."/>
            <person name="Durkin A.S."/>
            <person name="Ganapathy A."/>
            <person name="Gwinn-Giglio M."/>
            <person name="Han C.S."/>
            <person name="Khouri H."/>
            <person name="Kiss H."/>
            <person name="Kothari S.P."/>
            <person name="Madupu R."/>
            <person name="Nelson K.E."/>
            <person name="Nelson W.C."/>
            <person name="Paulsen I."/>
            <person name="Penn K."/>
            <person name="Ren Q."/>
            <person name="Rosovitz M.J."/>
            <person name="Selengut J.D."/>
            <person name="Shrivastava S."/>
            <person name="Sullivan S.A."/>
            <person name="Tapia R."/>
            <person name="Thompson L.S."/>
            <person name="Watkins K.L."/>
            <person name="Yang Q."/>
            <person name="Yu C."/>
            <person name="Zafar N."/>
            <person name="Zhou L."/>
            <person name="Kuske C.R."/>
        </authorList>
    </citation>
    <scope>NUCLEOTIDE SEQUENCE [LARGE SCALE GENOMIC DNA]</scope>
    <source>
        <strain evidence="2 3">Ellin345</strain>
    </source>
</reference>
<dbReference type="HOGENOM" id="CLU_811129_0_0_0"/>
<evidence type="ECO:0000313" key="3">
    <source>
        <dbReference type="Proteomes" id="UP000002432"/>
    </source>
</evidence>
<dbReference type="Proteomes" id="UP000002432">
    <property type="component" value="Chromosome"/>
</dbReference>
<dbReference type="STRING" id="204669.Acid345_2984"/>
<dbReference type="AlphaFoldDB" id="Q1IMB5"/>
<feature type="transmembrane region" description="Helical" evidence="1">
    <location>
        <begin position="275"/>
        <end position="299"/>
    </location>
</feature>
<keyword evidence="3" id="KW-1185">Reference proteome</keyword>
<evidence type="ECO:0000256" key="1">
    <source>
        <dbReference type="SAM" id="Phobius"/>
    </source>
</evidence>
<organism evidence="2 3">
    <name type="scientific">Koribacter versatilis (strain Ellin345)</name>
    <dbReference type="NCBI Taxonomy" id="204669"/>
    <lineage>
        <taxon>Bacteria</taxon>
        <taxon>Pseudomonadati</taxon>
        <taxon>Acidobacteriota</taxon>
        <taxon>Terriglobia</taxon>
        <taxon>Terriglobales</taxon>
        <taxon>Candidatus Korobacteraceae</taxon>
        <taxon>Candidatus Korobacter</taxon>
    </lineage>
</organism>
<protein>
    <submittedName>
        <fullName evidence="2">ABC transporter, inner membrane subunit</fullName>
    </submittedName>
</protein>
<feature type="transmembrane region" description="Helical" evidence="1">
    <location>
        <begin position="222"/>
        <end position="240"/>
    </location>
</feature>
<feature type="transmembrane region" description="Helical" evidence="1">
    <location>
        <begin position="88"/>
        <end position="108"/>
    </location>
</feature>
<keyword evidence="1" id="KW-0472">Membrane</keyword>
<dbReference type="EnsemblBacteria" id="ABF41985">
    <property type="protein sequence ID" value="ABF41985"/>
    <property type="gene ID" value="Acid345_2984"/>
</dbReference>
<keyword evidence="1" id="KW-1133">Transmembrane helix</keyword>
<gene>
    <name evidence="2" type="ordered locus">Acid345_2984</name>
</gene>
<sequence length="308" mass="33780">MNASSNLMMESQVTTTSPPAAQISAMRRFVWCVRRELWENRSIYLAPLAIGGVVLTGFAISLLRLPDKVRALSAGDPMRLRAVVEQPFLFAALILMMVDMVVAAFYCLDALYGERRDRSILFWKSLPVSDLMTVLAKASIPILVLPLVSFAVTVATQIIMLIVGSVVFAAHGMSASVLWTHVPVLQTAGIHFYHLVVYHGLWYAPFYGWLLLVSAWSKRTPLLWAVLPAVAVVVIEKIAFNTSYFGGLLLQRLGGSSQSGGGNGMTMDMLTPHHAGQFLVSPGLWFGFVLTAGFLLAAARLRRWRGAV</sequence>
<dbReference type="KEGG" id="aba:Acid345_2984"/>
<name>Q1IMB5_KORVE</name>
<dbReference type="EMBL" id="CP000360">
    <property type="protein sequence ID" value="ABF41985.1"/>
    <property type="molecule type" value="Genomic_DNA"/>
</dbReference>
<evidence type="ECO:0000313" key="2">
    <source>
        <dbReference type="EMBL" id="ABF41985.1"/>
    </source>
</evidence>
<dbReference type="RefSeq" id="WP_011523786.1">
    <property type="nucleotide sequence ID" value="NC_008009.1"/>
</dbReference>
<feature type="transmembrane region" description="Helical" evidence="1">
    <location>
        <begin position="142"/>
        <end position="170"/>
    </location>
</feature>
<keyword evidence="1" id="KW-0812">Transmembrane</keyword>
<proteinExistence type="predicted"/>
<feature type="transmembrane region" description="Helical" evidence="1">
    <location>
        <begin position="190"/>
        <end position="210"/>
    </location>
</feature>